<evidence type="ECO:0000313" key="3">
    <source>
        <dbReference type="EMBL" id="KAG5462575.1"/>
    </source>
</evidence>
<keyword evidence="1" id="KW-0175">Coiled coil</keyword>
<accession>A0A8H8DLD2</accession>
<evidence type="ECO:0000256" key="1">
    <source>
        <dbReference type="ARBA" id="ARBA00023054"/>
    </source>
</evidence>
<sequence>MARSAKKQAAVADADGMSSASSAGGRPGNAGETIYRMSKKIAQLTKVVYYLNTRQEDHAVETSDLARVYEEEICDVRSVRASADGSRPVNPSSTQNPDWL</sequence>
<feature type="region of interest" description="Disordered" evidence="2">
    <location>
        <begin position="1"/>
        <end position="31"/>
    </location>
</feature>
<evidence type="ECO:0000256" key="2">
    <source>
        <dbReference type="SAM" id="MobiDB-lite"/>
    </source>
</evidence>
<name>A0A8H8DLD2_9FUNG</name>
<dbReference type="Proteomes" id="UP000673691">
    <property type="component" value="Unassembled WGS sequence"/>
</dbReference>
<evidence type="ECO:0000313" key="4">
    <source>
        <dbReference type="Proteomes" id="UP000673691"/>
    </source>
</evidence>
<dbReference type="PANTHER" id="PTHR18870">
    <property type="entry name" value="PROTEIN TAG-278-RELATED"/>
    <property type="match status" value="1"/>
</dbReference>
<dbReference type="PANTHER" id="PTHR18870:SF9">
    <property type="entry name" value="PROTEIN TAG-278-RELATED"/>
    <property type="match status" value="1"/>
</dbReference>
<gene>
    <name evidence="3" type="ORF">BJ554DRAFT_4589</name>
</gene>
<protein>
    <submittedName>
        <fullName evidence="3">Uncharacterized protein</fullName>
    </submittedName>
</protein>
<comment type="caution">
    <text evidence="3">The sequence shown here is derived from an EMBL/GenBank/DDBJ whole genome shotgun (WGS) entry which is preliminary data.</text>
</comment>
<feature type="region of interest" description="Disordered" evidence="2">
    <location>
        <begin position="79"/>
        <end position="100"/>
    </location>
</feature>
<dbReference type="EMBL" id="JAEFCI010001958">
    <property type="protein sequence ID" value="KAG5462575.1"/>
    <property type="molecule type" value="Genomic_DNA"/>
</dbReference>
<dbReference type="AlphaFoldDB" id="A0A8H8DLD2"/>
<reference evidence="3 4" key="1">
    <citation type="journal article" name="Sci. Rep.">
        <title>Genome-scale phylogenetic analyses confirm Olpidium as the closest living zoosporic fungus to the non-flagellated, terrestrial fungi.</title>
        <authorList>
            <person name="Chang Y."/>
            <person name="Rochon D."/>
            <person name="Sekimoto S."/>
            <person name="Wang Y."/>
            <person name="Chovatia M."/>
            <person name="Sandor L."/>
            <person name="Salamov A."/>
            <person name="Grigoriev I.V."/>
            <person name="Stajich J.E."/>
            <person name="Spatafora J.W."/>
        </authorList>
    </citation>
    <scope>NUCLEOTIDE SEQUENCE [LARGE SCALE GENOMIC DNA]</scope>
    <source>
        <strain evidence="3">S191</strain>
    </source>
</reference>
<keyword evidence="4" id="KW-1185">Reference proteome</keyword>
<dbReference type="OrthoDB" id="75801at2759"/>
<organism evidence="3 4">
    <name type="scientific">Olpidium bornovanus</name>
    <dbReference type="NCBI Taxonomy" id="278681"/>
    <lineage>
        <taxon>Eukaryota</taxon>
        <taxon>Fungi</taxon>
        <taxon>Fungi incertae sedis</taxon>
        <taxon>Olpidiomycota</taxon>
        <taxon>Olpidiomycotina</taxon>
        <taxon>Olpidiomycetes</taxon>
        <taxon>Olpidiales</taxon>
        <taxon>Olpidiaceae</taxon>
        <taxon>Olpidium</taxon>
    </lineage>
</organism>
<feature type="compositionally biased region" description="Polar residues" evidence="2">
    <location>
        <begin position="89"/>
        <end position="100"/>
    </location>
</feature>
<proteinExistence type="predicted"/>
<feature type="compositionally biased region" description="Low complexity" evidence="2">
    <location>
        <begin position="9"/>
        <end position="24"/>
    </location>
</feature>